<dbReference type="RefSeq" id="WP_113893589.1">
    <property type="nucleotide sequence ID" value="NZ_JANJGA010000001.1"/>
</dbReference>
<sequence>MNLNEPSRKIPKNYRNITGKIPSKKSNRMISFESKLERDFLYLFEFENFVIKILEQPITIEYFIDNKRYTYTPDFYIETPPKYNNIIIEVKYYNELKKIFSTEKQKYKAMISYLKNKNVDFKFFTDRCPYIKSGEYKFNVNFLLNYEDLSIENYEIIYNLFIPQITIQQLLEEYSSDKFKQLSMISTIWAMIRKKILIVNMYEKLTLETQLLQLRPYDEKLYKSHLEGLVFEGYLL</sequence>
<reference evidence="2 3" key="1">
    <citation type="submission" date="2017-10" db="EMBL/GenBank/DDBJ databases">
        <title>Genomics of the genus Arcobacter.</title>
        <authorList>
            <person name="Perez-Cataluna A."/>
            <person name="Figueras M.J."/>
        </authorList>
    </citation>
    <scope>NUCLEOTIDE SEQUENCE [LARGE SCALE GENOMIC DNA]</scope>
    <source>
        <strain evidence="2 3">CECT 9230</strain>
    </source>
</reference>
<comment type="caution">
    <text evidence="2">The sequence shown here is derived from an EMBL/GenBank/DDBJ whole genome shotgun (WGS) entry which is preliminary data.</text>
</comment>
<proteinExistence type="predicted"/>
<dbReference type="SUPFAM" id="SSF52980">
    <property type="entry name" value="Restriction endonuclease-like"/>
    <property type="match status" value="1"/>
</dbReference>
<keyword evidence="3" id="KW-1185">Reference proteome</keyword>
<accession>A0A366MVG2</accession>
<protein>
    <recommendedName>
        <fullName evidence="1">TnsA endonuclease N-terminal domain-containing protein</fullName>
    </recommendedName>
</protein>
<evidence type="ECO:0000313" key="2">
    <source>
        <dbReference type="EMBL" id="RBQ29479.1"/>
    </source>
</evidence>
<dbReference type="InterPro" id="IPR011335">
    <property type="entry name" value="Restrct_endonuc-II-like"/>
</dbReference>
<dbReference type="GO" id="GO:0003676">
    <property type="term" value="F:nucleic acid binding"/>
    <property type="evidence" value="ECO:0007669"/>
    <property type="project" value="InterPro"/>
</dbReference>
<dbReference type="Proteomes" id="UP000252669">
    <property type="component" value="Unassembled WGS sequence"/>
</dbReference>
<dbReference type="OrthoDB" id="881413at2"/>
<gene>
    <name evidence="2" type="ORF">CRU91_03875</name>
</gene>
<dbReference type="InterPro" id="IPR014833">
    <property type="entry name" value="TnsA_N"/>
</dbReference>
<dbReference type="Gene3D" id="3.40.1350.10">
    <property type="match status" value="1"/>
</dbReference>
<feature type="domain" description="TnsA endonuclease N-terminal" evidence="1">
    <location>
        <begin position="50"/>
        <end position="126"/>
    </location>
</feature>
<dbReference type="Pfam" id="PF08722">
    <property type="entry name" value="Tn7_TnsA-like_N"/>
    <property type="match status" value="1"/>
</dbReference>
<organism evidence="2 3">
    <name type="scientific">Aliarcobacter vitoriensis</name>
    <dbReference type="NCBI Taxonomy" id="2011099"/>
    <lineage>
        <taxon>Bacteria</taxon>
        <taxon>Pseudomonadati</taxon>
        <taxon>Campylobacterota</taxon>
        <taxon>Epsilonproteobacteria</taxon>
        <taxon>Campylobacterales</taxon>
        <taxon>Arcobacteraceae</taxon>
        <taxon>Aliarcobacter</taxon>
    </lineage>
</organism>
<evidence type="ECO:0000259" key="1">
    <source>
        <dbReference type="Pfam" id="PF08722"/>
    </source>
</evidence>
<name>A0A366MVG2_9BACT</name>
<dbReference type="AlphaFoldDB" id="A0A366MVG2"/>
<dbReference type="EMBL" id="PDKB01000005">
    <property type="protein sequence ID" value="RBQ29479.1"/>
    <property type="molecule type" value="Genomic_DNA"/>
</dbReference>
<evidence type="ECO:0000313" key="3">
    <source>
        <dbReference type="Proteomes" id="UP000252669"/>
    </source>
</evidence>
<dbReference type="InterPro" id="IPR011856">
    <property type="entry name" value="tRNA_endonuc-like_dom_sf"/>
</dbReference>